<comment type="similarity">
    <text evidence="5">Belongs to the class I-like SAM-binding methyltransferase superfamily. RsmB/NOP family.</text>
</comment>
<feature type="active site" description="Nucleophile" evidence="5">
    <location>
        <position position="364"/>
    </location>
</feature>
<feature type="compositionally biased region" description="Basic and acidic residues" evidence="6">
    <location>
        <begin position="271"/>
        <end position="281"/>
    </location>
</feature>
<dbReference type="PANTHER" id="PTHR22807:SF16">
    <property type="entry name" value="SAM-DEPENDENT MTASE RSMB_NOP-TYPE DOMAIN-CONTAINING PROTEIN"/>
    <property type="match status" value="1"/>
</dbReference>
<reference evidence="8" key="1">
    <citation type="submission" date="2021-12" db="EMBL/GenBank/DDBJ databases">
        <title>Prjna785345.</title>
        <authorList>
            <person name="Rujirawat T."/>
            <person name="Krajaejun T."/>
        </authorList>
    </citation>
    <scope>NUCLEOTIDE SEQUENCE</scope>
    <source>
        <strain evidence="8">Pi057C3</strain>
    </source>
</reference>
<accession>A0AAD5LG37</accession>
<dbReference type="InterPro" id="IPR049560">
    <property type="entry name" value="MeTrfase_RsmB-F_NOP2_cat"/>
</dbReference>
<dbReference type="GO" id="GO:0001510">
    <property type="term" value="P:RNA methylation"/>
    <property type="evidence" value="ECO:0007669"/>
    <property type="project" value="InterPro"/>
</dbReference>
<feature type="binding site" evidence="5">
    <location>
        <position position="301"/>
    </location>
    <ligand>
        <name>S-adenosyl-L-methionine</name>
        <dbReference type="ChEBI" id="CHEBI:59789"/>
    </ligand>
</feature>
<evidence type="ECO:0000313" key="8">
    <source>
        <dbReference type="EMBL" id="KAJ0399745.1"/>
    </source>
</evidence>
<keyword evidence="3 5" id="KW-0949">S-adenosyl-L-methionine</keyword>
<keyword evidence="2 5" id="KW-0808">Transferase</keyword>
<evidence type="ECO:0000256" key="6">
    <source>
        <dbReference type="SAM" id="MobiDB-lite"/>
    </source>
</evidence>
<protein>
    <recommendedName>
        <fullName evidence="7">SAM-dependent MTase RsmB/NOP-type domain-containing protein</fullName>
    </recommendedName>
</protein>
<evidence type="ECO:0000256" key="1">
    <source>
        <dbReference type="ARBA" id="ARBA00022603"/>
    </source>
</evidence>
<feature type="binding site" evidence="5">
    <location>
        <position position="225"/>
    </location>
    <ligand>
        <name>S-adenosyl-L-methionine</name>
        <dbReference type="ChEBI" id="CHEBI:59789"/>
    </ligand>
</feature>
<feature type="domain" description="SAM-dependent MTase RsmB/NOP-type" evidence="7">
    <location>
        <begin position="47"/>
        <end position="425"/>
    </location>
</feature>
<dbReference type="GO" id="GO:0003723">
    <property type="term" value="F:RNA binding"/>
    <property type="evidence" value="ECO:0007669"/>
    <property type="project" value="UniProtKB-UniRule"/>
</dbReference>
<keyword evidence="9" id="KW-1185">Reference proteome</keyword>
<comment type="caution">
    <text evidence="8">The sequence shown here is derived from an EMBL/GenBank/DDBJ whole genome shotgun (WGS) entry which is preliminary data.</text>
</comment>
<evidence type="ECO:0000256" key="2">
    <source>
        <dbReference type="ARBA" id="ARBA00022679"/>
    </source>
</evidence>
<evidence type="ECO:0000313" key="9">
    <source>
        <dbReference type="Proteomes" id="UP001209570"/>
    </source>
</evidence>
<dbReference type="SUPFAM" id="SSF53335">
    <property type="entry name" value="S-adenosyl-L-methionine-dependent methyltransferases"/>
    <property type="match status" value="1"/>
</dbReference>
<sequence>MAAIDDQEATPSTSIAWHDAKVWEASGFSAFLQAHGIKRSDLVAQESTATGDGALRTEQRFFRVKQSQKDGASAVIARVVEDLRQAGVPAEIAPRAVAWVPQFFSLPASVPLARLASYQRGEIYGIDISSGFAVSLLDLQPGEHVLDLCCAPGAKLTMIADLLAQRGSVTGVDFSRARLGACKQLVHKYKLVVTCSSGAADTDVDAAASASAPSPAWRCRLFHADGRTFNVGPKGEWTSDADAMEVVVDSLEVASRDAKAQGRKRKNKSARGREQRTRRALDGSARASEAPNELYDKVLVDAECTHDGSVKHLQKLESLDAWATYVSRHLNDGEVARILALQAALLRNGFRLLRRGGTLVYSTCSLSLQQNEAVLTAFLGEKPDAELVPIATTGIPCEPGQVEHTVRFTPAHHTSGLFIAKIRKSE</sequence>
<keyword evidence="1 5" id="KW-0489">Methyltransferase</keyword>
<gene>
    <name evidence="8" type="ORF">P43SY_009326</name>
</gene>
<dbReference type="InterPro" id="IPR001678">
    <property type="entry name" value="MeTrfase_RsmB-F_NOP2_dom"/>
</dbReference>
<dbReference type="AlphaFoldDB" id="A0AAD5LG37"/>
<dbReference type="PROSITE" id="PS51686">
    <property type="entry name" value="SAM_MT_RSMB_NOP"/>
    <property type="match status" value="1"/>
</dbReference>
<evidence type="ECO:0000259" key="7">
    <source>
        <dbReference type="PROSITE" id="PS51686"/>
    </source>
</evidence>
<name>A0AAD5LG37_PYTIN</name>
<proteinExistence type="inferred from homology"/>
<dbReference type="GO" id="GO:0008173">
    <property type="term" value="F:RNA methyltransferase activity"/>
    <property type="evidence" value="ECO:0007669"/>
    <property type="project" value="InterPro"/>
</dbReference>
<keyword evidence="4 5" id="KW-0694">RNA-binding</keyword>
<dbReference type="InterPro" id="IPR023267">
    <property type="entry name" value="RCMT"/>
</dbReference>
<organism evidence="8 9">
    <name type="scientific">Pythium insidiosum</name>
    <name type="common">Pythiosis disease agent</name>
    <dbReference type="NCBI Taxonomy" id="114742"/>
    <lineage>
        <taxon>Eukaryota</taxon>
        <taxon>Sar</taxon>
        <taxon>Stramenopiles</taxon>
        <taxon>Oomycota</taxon>
        <taxon>Peronosporomycetes</taxon>
        <taxon>Pythiales</taxon>
        <taxon>Pythiaceae</taxon>
        <taxon>Pythium</taxon>
    </lineage>
</organism>
<dbReference type="Pfam" id="PF01189">
    <property type="entry name" value="Methyltr_RsmB-F"/>
    <property type="match status" value="2"/>
</dbReference>
<feature type="region of interest" description="Disordered" evidence="6">
    <location>
        <begin position="257"/>
        <end position="288"/>
    </location>
</feature>
<evidence type="ECO:0000256" key="4">
    <source>
        <dbReference type="ARBA" id="ARBA00022884"/>
    </source>
</evidence>
<dbReference type="Gene3D" id="3.40.50.150">
    <property type="entry name" value="Vaccinia Virus protein VP39"/>
    <property type="match status" value="1"/>
</dbReference>
<feature type="binding site" evidence="5">
    <location>
        <position position="173"/>
    </location>
    <ligand>
        <name>S-adenosyl-L-methionine</name>
        <dbReference type="ChEBI" id="CHEBI:59789"/>
    </ligand>
</feature>
<dbReference type="PRINTS" id="PR02008">
    <property type="entry name" value="RCMTFAMILY"/>
</dbReference>
<evidence type="ECO:0000256" key="5">
    <source>
        <dbReference type="PROSITE-ProRule" id="PRU01023"/>
    </source>
</evidence>
<dbReference type="Proteomes" id="UP001209570">
    <property type="component" value="Unassembled WGS sequence"/>
</dbReference>
<evidence type="ECO:0000256" key="3">
    <source>
        <dbReference type="ARBA" id="ARBA00022691"/>
    </source>
</evidence>
<dbReference type="PANTHER" id="PTHR22807">
    <property type="entry name" value="NOP2 YEAST -RELATED NOL1/NOP2/FMU SUN DOMAIN-CONTAINING"/>
    <property type="match status" value="1"/>
</dbReference>
<feature type="compositionally biased region" description="Basic residues" evidence="6">
    <location>
        <begin position="261"/>
        <end position="270"/>
    </location>
</feature>
<comment type="caution">
    <text evidence="5">Lacks conserved residue(s) required for the propagation of feature annotation.</text>
</comment>
<dbReference type="InterPro" id="IPR029063">
    <property type="entry name" value="SAM-dependent_MTases_sf"/>
</dbReference>
<dbReference type="EMBL" id="JAKCXM010000173">
    <property type="protein sequence ID" value="KAJ0399745.1"/>
    <property type="molecule type" value="Genomic_DNA"/>
</dbReference>